<keyword evidence="3" id="KW-1185">Reference proteome</keyword>
<accession>A0A6A6IRY9</accession>
<dbReference type="EMBL" id="ML987191">
    <property type="protein sequence ID" value="KAF2252917.1"/>
    <property type="molecule type" value="Genomic_DNA"/>
</dbReference>
<name>A0A6A6IRY9_9PLEO</name>
<keyword evidence="1" id="KW-0732">Signal</keyword>
<evidence type="ECO:0008006" key="4">
    <source>
        <dbReference type="Google" id="ProtNLM"/>
    </source>
</evidence>
<evidence type="ECO:0000256" key="1">
    <source>
        <dbReference type="SAM" id="SignalP"/>
    </source>
</evidence>
<proteinExistence type="predicted"/>
<evidence type="ECO:0000313" key="2">
    <source>
        <dbReference type="EMBL" id="KAF2252917.1"/>
    </source>
</evidence>
<dbReference type="AlphaFoldDB" id="A0A6A6IRY9"/>
<gene>
    <name evidence="2" type="ORF">BU26DRAFT_211588</name>
</gene>
<sequence length="75" mass="8201">MRFSLATLIALFAAAYAAPAELANDQLQERSLVDRACCNYNKCVEVHVDHPCPAKHPKSCGGELSYKNCCKSKPC</sequence>
<organism evidence="2 3">
    <name type="scientific">Trematosphaeria pertusa</name>
    <dbReference type="NCBI Taxonomy" id="390896"/>
    <lineage>
        <taxon>Eukaryota</taxon>
        <taxon>Fungi</taxon>
        <taxon>Dikarya</taxon>
        <taxon>Ascomycota</taxon>
        <taxon>Pezizomycotina</taxon>
        <taxon>Dothideomycetes</taxon>
        <taxon>Pleosporomycetidae</taxon>
        <taxon>Pleosporales</taxon>
        <taxon>Massarineae</taxon>
        <taxon>Trematosphaeriaceae</taxon>
        <taxon>Trematosphaeria</taxon>
    </lineage>
</organism>
<reference evidence="2" key="1">
    <citation type="journal article" date="2020" name="Stud. Mycol.">
        <title>101 Dothideomycetes genomes: a test case for predicting lifestyles and emergence of pathogens.</title>
        <authorList>
            <person name="Haridas S."/>
            <person name="Albert R."/>
            <person name="Binder M."/>
            <person name="Bloem J."/>
            <person name="Labutti K."/>
            <person name="Salamov A."/>
            <person name="Andreopoulos B."/>
            <person name="Baker S."/>
            <person name="Barry K."/>
            <person name="Bills G."/>
            <person name="Bluhm B."/>
            <person name="Cannon C."/>
            <person name="Castanera R."/>
            <person name="Culley D."/>
            <person name="Daum C."/>
            <person name="Ezra D."/>
            <person name="Gonzalez J."/>
            <person name="Henrissat B."/>
            <person name="Kuo A."/>
            <person name="Liang C."/>
            <person name="Lipzen A."/>
            <person name="Lutzoni F."/>
            <person name="Magnuson J."/>
            <person name="Mondo S."/>
            <person name="Nolan M."/>
            <person name="Ohm R."/>
            <person name="Pangilinan J."/>
            <person name="Park H.-J."/>
            <person name="Ramirez L."/>
            <person name="Alfaro M."/>
            <person name="Sun H."/>
            <person name="Tritt A."/>
            <person name="Yoshinaga Y."/>
            <person name="Zwiers L.-H."/>
            <person name="Turgeon B."/>
            <person name="Goodwin S."/>
            <person name="Spatafora J."/>
            <person name="Crous P."/>
            <person name="Grigoriev I."/>
        </authorList>
    </citation>
    <scope>NUCLEOTIDE SEQUENCE</scope>
    <source>
        <strain evidence="2">CBS 122368</strain>
    </source>
</reference>
<dbReference type="RefSeq" id="XP_033687921.1">
    <property type="nucleotide sequence ID" value="XM_033820653.1"/>
</dbReference>
<dbReference type="Proteomes" id="UP000800094">
    <property type="component" value="Unassembled WGS sequence"/>
</dbReference>
<protein>
    <recommendedName>
        <fullName evidence="4">Kazal-like domain-containing protein</fullName>
    </recommendedName>
</protein>
<evidence type="ECO:0000313" key="3">
    <source>
        <dbReference type="Proteomes" id="UP000800094"/>
    </source>
</evidence>
<feature type="chain" id="PRO_5025543252" description="Kazal-like domain-containing protein" evidence="1">
    <location>
        <begin position="18"/>
        <end position="75"/>
    </location>
</feature>
<dbReference type="GeneID" id="54573983"/>
<feature type="signal peptide" evidence="1">
    <location>
        <begin position="1"/>
        <end position="17"/>
    </location>
</feature>